<evidence type="ECO:0000313" key="3">
    <source>
        <dbReference type="Proteomes" id="UP000598820"/>
    </source>
</evidence>
<reference evidence="2" key="1">
    <citation type="submission" date="2020-09" db="EMBL/GenBank/DDBJ databases">
        <authorList>
            <person name="Kim M.K."/>
        </authorList>
    </citation>
    <scope>NUCLEOTIDE SEQUENCE</scope>
    <source>
        <strain evidence="2">BT702</strain>
    </source>
</reference>
<dbReference type="InterPro" id="IPR020471">
    <property type="entry name" value="AKR"/>
</dbReference>
<dbReference type="InterPro" id="IPR023210">
    <property type="entry name" value="NADP_OxRdtase_dom"/>
</dbReference>
<dbReference type="PANTHER" id="PTHR43312:SF1">
    <property type="entry name" value="NADP-DEPENDENT OXIDOREDUCTASE DOMAIN-CONTAINING PROTEIN"/>
    <property type="match status" value="1"/>
</dbReference>
<sequence length="318" mass="35282">MKKRPLGTTGLSVSEIAFGGVEIGVPYGIGVESEADMLSQQEAIDLLHEALDKGINFFDTARLYGASETIMGNAFEGRRGEIVLATKCKHLRGKDGQLPADRQLKTIIETSLQESLAALKMDYVDVYMLHQVDAEILSRAVIADTFAGLKEKGLIRATGASTYFTAETELAIESGNWNVIQLPFNLMDQTHSQCFDKAAQHGIGLVIRSVLMKGLLSDRGKNLHPALSQVETHIQNYRRLLNENLSDLPTLATQFALSFDSVSSVLIGIDKKEYLHKALRTANGFYLDEKLLRQATQLAYPDPDFLNMTHWHNMGWLK</sequence>
<gene>
    <name evidence="2" type="ORF">IC229_23030</name>
</gene>
<dbReference type="InterPro" id="IPR036812">
    <property type="entry name" value="NAD(P)_OxRdtase_dom_sf"/>
</dbReference>
<accession>A0A926XZ14</accession>
<dbReference type="RefSeq" id="WP_190889381.1">
    <property type="nucleotide sequence ID" value="NZ_JACWZY010000022.1"/>
</dbReference>
<organism evidence="2 3">
    <name type="scientific">Spirosoma profusum</name>
    <dbReference type="NCBI Taxonomy" id="2771354"/>
    <lineage>
        <taxon>Bacteria</taxon>
        <taxon>Pseudomonadati</taxon>
        <taxon>Bacteroidota</taxon>
        <taxon>Cytophagia</taxon>
        <taxon>Cytophagales</taxon>
        <taxon>Cytophagaceae</taxon>
        <taxon>Spirosoma</taxon>
    </lineage>
</organism>
<dbReference type="PANTHER" id="PTHR43312">
    <property type="entry name" value="D-THREO-ALDOSE 1-DEHYDROGENASE"/>
    <property type="match status" value="1"/>
</dbReference>
<evidence type="ECO:0000259" key="1">
    <source>
        <dbReference type="Pfam" id="PF00248"/>
    </source>
</evidence>
<comment type="caution">
    <text evidence="2">The sequence shown here is derived from an EMBL/GenBank/DDBJ whole genome shotgun (WGS) entry which is preliminary data.</text>
</comment>
<dbReference type="CDD" id="cd19097">
    <property type="entry name" value="AKR_unchar"/>
    <property type="match status" value="1"/>
</dbReference>
<protein>
    <submittedName>
        <fullName evidence="2">Aldo/keto reductase</fullName>
    </submittedName>
</protein>
<dbReference type="InterPro" id="IPR053135">
    <property type="entry name" value="AKR2_Oxidoreductase"/>
</dbReference>
<dbReference type="GO" id="GO:0016491">
    <property type="term" value="F:oxidoreductase activity"/>
    <property type="evidence" value="ECO:0007669"/>
    <property type="project" value="InterPro"/>
</dbReference>
<dbReference type="EMBL" id="JACWZY010000022">
    <property type="protein sequence ID" value="MBD2703538.1"/>
    <property type="molecule type" value="Genomic_DNA"/>
</dbReference>
<keyword evidence="3" id="KW-1185">Reference proteome</keyword>
<dbReference type="Pfam" id="PF00248">
    <property type="entry name" value="Aldo_ket_red"/>
    <property type="match status" value="1"/>
</dbReference>
<proteinExistence type="predicted"/>
<evidence type="ECO:0000313" key="2">
    <source>
        <dbReference type="EMBL" id="MBD2703538.1"/>
    </source>
</evidence>
<dbReference type="AlphaFoldDB" id="A0A926XZ14"/>
<feature type="domain" description="NADP-dependent oxidoreductase" evidence="1">
    <location>
        <begin position="34"/>
        <end position="290"/>
    </location>
</feature>
<dbReference type="SUPFAM" id="SSF51430">
    <property type="entry name" value="NAD(P)-linked oxidoreductase"/>
    <property type="match status" value="1"/>
</dbReference>
<dbReference type="Proteomes" id="UP000598820">
    <property type="component" value="Unassembled WGS sequence"/>
</dbReference>
<dbReference type="PRINTS" id="PR00069">
    <property type="entry name" value="ALDKETRDTASE"/>
</dbReference>
<name>A0A926XZ14_9BACT</name>
<dbReference type="Gene3D" id="3.20.20.100">
    <property type="entry name" value="NADP-dependent oxidoreductase domain"/>
    <property type="match status" value="1"/>
</dbReference>